<dbReference type="SUPFAM" id="SSF54523">
    <property type="entry name" value="Pili subunits"/>
    <property type="match status" value="1"/>
</dbReference>
<dbReference type="PANTHER" id="PTHR30093:SF2">
    <property type="entry name" value="TYPE II SECRETION SYSTEM PROTEIN H"/>
    <property type="match status" value="1"/>
</dbReference>
<dbReference type="EMBL" id="UINC01108528">
    <property type="protein sequence ID" value="SVC74697.1"/>
    <property type="molecule type" value="Genomic_DNA"/>
</dbReference>
<dbReference type="InterPro" id="IPR045584">
    <property type="entry name" value="Pilin-like"/>
</dbReference>
<dbReference type="Gene3D" id="3.30.700.10">
    <property type="entry name" value="Glycoprotein, Type 4 Pilin"/>
    <property type="match status" value="1"/>
</dbReference>
<dbReference type="InterPro" id="IPR012902">
    <property type="entry name" value="N_methyl_site"/>
</dbReference>
<gene>
    <name evidence="1" type="ORF">METZ01_LOCUS327551</name>
</gene>
<reference evidence="1" key="1">
    <citation type="submission" date="2018-05" db="EMBL/GenBank/DDBJ databases">
        <authorList>
            <person name="Lanie J.A."/>
            <person name="Ng W.-L."/>
            <person name="Kazmierczak K.M."/>
            <person name="Andrzejewski T.M."/>
            <person name="Davidsen T.M."/>
            <person name="Wayne K.J."/>
            <person name="Tettelin H."/>
            <person name="Glass J.I."/>
            <person name="Rusch D."/>
            <person name="Podicherti R."/>
            <person name="Tsui H.-C.T."/>
            <person name="Winkler M.E."/>
        </authorList>
    </citation>
    <scope>NUCLEOTIDE SEQUENCE</scope>
</reference>
<dbReference type="PROSITE" id="PS00409">
    <property type="entry name" value="PROKAR_NTER_METHYL"/>
    <property type="match status" value="1"/>
</dbReference>
<evidence type="ECO:0008006" key="2">
    <source>
        <dbReference type="Google" id="ProtNLM"/>
    </source>
</evidence>
<name>A0A382PPD4_9ZZZZ</name>
<accession>A0A382PPD4</accession>
<organism evidence="1">
    <name type="scientific">marine metagenome</name>
    <dbReference type="NCBI Taxonomy" id="408172"/>
    <lineage>
        <taxon>unclassified sequences</taxon>
        <taxon>metagenomes</taxon>
        <taxon>ecological metagenomes</taxon>
    </lineage>
</organism>
<protein>
    <recommendedName>
        <fullName evidence="2">Type II secretion system protein GspG C-terminal domain-containing protein</fullName>
    </recommendedName>
</protein>
<dbReference type="PANTHER" id="PTHR30093">
    <property type="entry name" value="GENERAL SECRETION PATHWAY PROTEIN G"/>
    <property type="match status" value="1"/>
</dbReference>
<dbReference type="Pfam" id="PF07963">
    <property type="entry name" value="N_methyl"/>
    <property type="match status" value="1"/>
</dbReference>
<dbReference type="AlphaFoldDB" id="A0A382PPD4"/>
<evidence type="ECO:0000313" key="1">
    <source>
        <dbReference type="EMBL" id="SVC74697.1"/>
    </source>
</evidence>
<proteinExistence type="predicted"/>
<dbReference type="NCBIfam" id="TIGR02532">
    <property type="entry name" value="IV_pilin_GFxxxE"/>
    <property type="match status" value="1"/>
</dbReference>
<sequence>MKTKQSRGFTLIELLVVIAIIAILAALLLPALARAKAKALQQKCASNQHQIGLAYTMYVNDNDDFYPVHNGWATFGGGGGTSIYYESRTPAKKRPLNRYVKNVRVFECPADAGDSYGSGLAKHCFTEYGTSYLGMWSGDYFGVQKVTDRIGGRPIRGSEVGTSPTNKIIQGDWNWPPNREQYKERSTWHNMQGEKKHNMIYGDMHVDYWRIPEKYERTHESMPPNHAFLWW</sequence>